<protein>
    <submittedName>
        <fullName evidence="2">Uncharacterized protein</fullName>
    </submittedName>
</protein>
<name>A0A165X9H3_9AGAM</name>
<dbReference type="Proteomes" id="UP000076532">
    <property type="component" value="Unassembled WGS sequence"/>
</dbReference>
<feature type="region of interest" description="Disordered" evidence="1">
    <location>
        <begin position="262"/>
        <end position="293"/>
    </location>
</feature>
<accession>A0A165X9H3</accession>
<gene>
    <name evidence="2" type="ORF">FIBSPDRAFT_901362</name>
</gene>
<feature type="region of interest" description="Disordered" evidence="1">
    <location>
        <begin position="60"/>
        <end position="109"/>
    </location>
</feature>
<organism evidence="2 3">
    <name type="scientific">Athelia psychrophila</name>
    <dbReference type="NCBI Taxonomy" id="1759441"/>
    <lineage>
        <taxon>Eukaryota</taxon>
        <taxon>Fungi</taxon>
        <taxon>Dikarya</taxon>
        <taxon>Basidiomycota</taxon>
        <taxon>Agaricomycotina</taxon>
        <taxon>Agaricomycetes</taxon>
        <taxon>Agaricomycetidae</taxon>
        <taxon>Atheliales</taxon>
        <taxon>Atheliaceae</taxon>
        <taxon>Athelia</taxon>
    </lineage>
</organism>
<feature type="compositionally biased region" description="Basic residues" evidence="1">
    <location>
        <begin position="142"/>
        <end position="152"/>
    </location>
</feature>
<dbReference type="EMBL" id="KV417724">
    <property type="protein sequence ID" value="KZP08334.1"/>
    <property type="molecule type" value="Genomic_DNA"/>
</dbReference>
<feature type="compositionally biased region" description="Low complexity" evidence="1">
    <location>
        <begin position="61"/>
        <end position="74"/>
    </location>
</feature>
<evidence type="ECO:0000256" key="1">
    <source>
        <dbReference type="SAM" id="MobiDB-lite"/>
    </source>
</evidence>
<reference evidence="2 3" key="1">
    <citation type="journal article" date="2016" name="Mol. Biol. Evol.">
        <title>Comparative Genomics of Early-Diverging Mushroom-Forming Fungi Provides Insights into the Origins of Lignocellulose Decay Capabilities.</title>
        <authorList>
            <person name="Nagy L.G."/>
            <person name="Riley R."/>
            <person name="Tritt A."/>
            <person name="Adam C."/>
            <person name="Daum C."/>
            <person name="Floudas D."/>
            <person name="Sun H."/>
            <person name="Yadav J.S."/>
            <person name="Pangilinan J."/>
            <person name="Larsson K.H."/>
            <person name="Matsuura K."/>
            <person name="Barry K."/>
            <person name="Labutti K."/>
            <person name="Kuo R."/>
            <person name="Ohm R.A."/>
            <person name="Bhattacharya S.S."/>
            <person name="Shirouzu T."/>
            <person name="Yoshinaga Y."/>
            <person name="Martin F.M."/>
            <person name="Grigoriev I.V."/>
            <person name="Hibbett D.S."/>
        </authorList>
    </citation>
    <scope>NUCLEOTIDE SEQUENCE [LARGE SCALE GENOMIC DNA]</scope>
    <source>
        <strain evidence="2 3">CBS 109695</strain>
    </source>
</reference>
<evidence type="ECO:0000313" key="3">
    <source>
        <dbReference type="Proteomes" id="UP000076532"/>
    </source>
</evidence>
<sequence>MIYSLETRSARALNAPPLGHALTALSAKGLHTLDPHETTPTPSITVPHELSPSAALLDIVPSPSTSSAPRPATPNTIHPSPHHHRIALHGPPPAADREVASPPPATQIGNWKPEVLAASSVNAEEPAVSTEELAATAEPRPRPKPRPLKKKPNALTAPPVNTEEPAVNTEEPAATAESHSRSESHPLKETQVPVESGVTEPVVAFNPSVHQPSPPTITLPIAVVGPQGRPRRELHMTAAAEILAEEKKAKAAALTASAAKRAARAIANGSVAAKETQPKKRKPAGPKSKRSKD</sequence>
<evidence type="ECO:0000313" key="2">
    <source>
        <dbReference type="EMBL" id="KZP08334.1"/>
    </source>
</evidence>
<feature type="compositionally biased region" description="Basic and acidic residues" evidence="1">
    <location>
        <begin position="178"/>
        <end position="188"/>
    </location>
</feature>
<keyword evidence="3" id="KW-1185">Reference proteome</keyword>
<feature type="region of interest" description="Disordered" evidence="1">
    <location>
        <begin position="121"/>
        <end position="199"/>
    </location>
</feature>
<proteinExistence type="predicted"/>
<dbReference type="AlphaFoldDB" id="A0A165X9H3"/>
<feature type="compositionally biased region" description="Basic residues" evidence="1">
    <location>
        <begin position="279"/>
        <end position="293"/>
    </location>
</feature>